<comment type="subcellular location">
    <subcellularLocation>
        <location evidence="1">Cell membrane</location>
        <topology evidence="1">Multi-pass membrane protein</topology>
    </subcellularLocation>
</comment>
<comment type="caution">
    <text evidence="8">The sequence shown here is derived from an EMBL/GenBank/DDBJ whole genome shotgun (WGS) entry which is preliminary data.</text>
</comment>
<reference evidence="8 9" key="1">
    <citation type="submission" date="2011-11" db="EMBL/GenBank/DDBJ databases">
        <title>Whole genome shotgun sequence of Gordonia araii NBRC 100433.</title>
        <authorList>
            <person name="Yoshida Y."/>
            <person name="Hosoyama A."/>
            <person name="Tsuchikane K."/>
            <person name="Katsumata H."/>
            <person name="Yamazaki S."/>
            <person name="Fujita N."/>
        </authorList>
    </citation>
    <scope>NUCLEOTIDE SEQUENCE [LARGE SCALE GENOMIC DNA]</scope>
    <source>
        <strain evidence="8 9">NBRC 100433</strain>
    </source>
</reference>
<dbReference type="STRING" id="1073574.GOARA_050_00460"/>
<sequence>MGNIIGLIIFGAVIGVLARLVMPGKQSLSVLATVILGVLGALAGYWIAGKLGVDNTGGVDWIRWIISVAAAVVLTFGYEAITSRSKS</sequence>
<accession>G7H2A9</accession>
<feature type="transmembrane region" description="Helical" evidence="7">
    <location>
        <begin position="6"/>
        <end position="22"/>
    </location>
</feature>
<dbReference type="PANTHER" id="PTHR33884:SF3">
    <property type="entry name" value="UPF0410 PROTEIN YMGE"/>
    <property type="match status" value="1"/>
</dbReference>
<keyword evidence="3" id="KW-1003">Cell membrane</keyword>
<evidence type="ECO:0000256" key="5">
    <source>
        <dbReference type="ARBA" id="ARBA00022989"/>
    </source>
</evidence>
<keyword evidence="6 7" id="KW-0472">Membrane</keyword>
<comment type="similarity">
    <text evidence="2">Belongs to the UPF0410 family.</text>
</comment>
<dbReference type="PANTHER" id="PTHR33884">
    <property type="entry name" value="UPF0410 PROTEIN YMGE"/>
    <property type="match status" value="1"/>
</dbReference>
<gene>
    <name evidence="8" type="ORF">GOARA_050_00460</name>
</gene>
<dbReference type="OrthoDB" id="5197368at2"/>
<dbReference type="GO" id="GO:0005886">
    <property type="term" value="C:plasma membrane"/>
    <property type="evidence" value="ECO:0007669"/>
    <property type="project" value="UniProtKB-SubCell"/>
</dbReference>
<evidence type="ECO:0000256" key="7">
    <source>
        <dbReference type="SAM" id="Phobius"/>
    </source>
</evidence>
<evidence type="ECO:0000313" key="8">
    <source>
        <dbReference type="EMBL" id="GAB09984.1"/>
    </source>
</evidence>
<dbReference type="RefSeq" id="WP_007322059.1">
    <property type="nucleotide sequence ID" value="NZ_BAEE01000050.1"/>
</dbReference>
<protein>
    <recommendedName>
        <fullName evidence="10">Transglycosylase associated protein</fullName>
    </recommendedName>
</protein>
<dbReference type="AlphaFoldDB" id="G7H2A9"/>
<evidence type="ECO:0000256" key="4">
    <source>
        <dbReference type="ARBA" id="ARBA00022692"/>
    </source>
</evidence>
<evidence type="ECO:0008006" key="10">
    <source>
        <dbReference type="Google" id="ProtNLM"/>
    </source>
</evidence>
<keyword evidence="4 7" id="KW-0812">Transmembrane</keyword>
<evidence type="ECO:0000313" key="9">
    <source>
        <dbReference type="Proteomes" id="UP000035088"/>
    </source>
</evidence>
<organism evidence="8 9">
    <name type="scientific">Gordonia araii NBRC 100433</name>
    <dbReference type="NCBI Taxonomy" id="1073574"/>
    <lineage>
        <taxon>Bacteria</taxon>
        <taxon>Bacillati</taxon>
        <taxon>Actinomycetota</taxon>
        <taxon>Actinomycetes</taxon>
        <taxon>Mycobacteriales</taxon>
        <taxon>Gordoniaceae</taxon>
        <taxon>Gordonia</taxon>
    </lineage>
</organism>
<evidence type="ECO:0000256" key="3">
    <source>
        <dbReference type="ARBA" id="ARBA00022475"/>
    </source>
</evidence>
<dbReference type="InterPro" id="IPR007341">
    <property type="entry name" value="Transgly_assoc"/>
</dbReference>
<dbReference type="Pfam" id="PF04226">
    <property type="entry name" value="Transgly_assoc"/>
    <property type="match status" value="1"/>
</dbReference>
<keyword evidence="5 7" id="KW-1133">Transmembrane helix</keyword>
<name>G7H2A9_9ACTN</name>
<evidence type="ECO:0000256" key="6">
    <source>
        <dbReference type="ARBA" id="ARBA00023136"/>
    </source>
</evidence>
<proteinExistence type="inferred from homology"/>
<feature type="transmembrane region" description="Helical" evidence="7">
    <location>
        <begin position="61"/>
        <end position="81"/>
    </location>
</feature>
<dbReference type="Proteomes" id="UP000035088">
    <property type="component" value="Unassembled WGS sequence"/>
</dbReference>
<keyword evidence="9" id="KW-1185">Reference proteome</keyword>
<evidence type="ECO:0000256" key="1">
    <source>
        <dbReference type="ARBA" id="ARBA00004651"/>
    </source>
</evidence>
<feature type="transmembrane region" description="Helical" evidence="7">
    <location>
        <begin position="29"/>
        <end position="49"/>
    </location>
</feature>
<evidence type="ECO:0000256" key="2">
    <source>
        <dbReference type="ARBA" id="ARBA00011006"/>
    </source>
</evidence>
<dbReference type="EMBL" id="BAEE01000050">
    <property type="protein sequence ID" value="GAB09984.1"/>
    <property type="molecule type" value="Genomic_DNA"/>
</dbReference>